<evidence type="ECO:0000256" key="2">
    <source>
        <dbReference type="ARBA" id="ARBA00022771"/>
    </source>
</evidence>
<dbReference type="SUPFAM" id="SSF57903">
    <property type="entry name" value="FYVE/PHD zinc finger"/>
    <property type="match status" value="1"/>
</dbReference>
<dbReference type="InterPro" id="IPR013083">
    <property type="entry name" value="Znf_RING/FYVE/PHD"/>
</dbReference>
<proteinExistence type="predicted"/>
<dbReference type="InterPro" id="IPR019786">
    <property type="entry name" value="Zinc_finger_PHD-type_CS"/>
</dbReference>
<dbReference type="PANTHER" id="PTHR13793:SF107">
    <property type="entry name" value="BROMODOMAIN-CONTAINING PROTEIN HOMOLOG"/>
    <property type="match status" value="1"/>
</dbReference>
<name>A0ABC8TQG8_9AQUA</name>
<dbReference type="InterPro" id="IPR034732">
    <property type="entry name" value="EPHD"/>
</dbReference>
<dbReference type="SMART" id="SM00249">
    <property type="entry name" value="PHD"/>
    <property type="match status" value="1"/>
</dbReference>
<evidence type="ECO:0008006" key="10">
    <source>
        <dbReference type="Google" id="ProtNLM"/>
    </source>
</evidence>
<dbReference type="Proteomes" id="UP001642360">
    <property type="component" value="Unassembled WGS sequence"/>
</dbReference>
<dbReference type="InterPro" id="IPR001965">
    <property type="entry name" value="Znf_PHD"/>
</dbReference>
<accession>A0ABC8TQG8</accession>
<dbReference type="PROSITE" id="PS51805">
    <property type="entry name" value="EPHD"/>
    <property type="match status" value="1"/>
</dbReference>
<evidence type="ECO:0000259" key="6">
    <source>
        <dbReference type="PROSITE" id="PS50016"/>
    </source>
</evidence>
<evidence type="ECO:0000256" key="1">
    <source>
        <dbReference type="ARBA" id="ARBA00022723"/>
    </source>
</evidence>
<dbReference type="InterPro" id="IPR019787">
    <property type="entry name" value="Znf_PHD-finger"/>
</dbReference>
<feature type="region of interest" description="Disordered" evidence="5">
    <location>
        <begin position="108"/>
        <end position="131"/>
    </location>
</feature>
<evidence type="ECO:0000256" key="4">
    <source>
        <dbReference type="PROSITE-ProRule" id="PRU00146"/>
    </source>
</evidence>
<dbReference type="Pfam" id="PF13831">
    <property type="entry name" value="PHD_2"/>
    <property type="match status" value="1"/>
</dbReference>
<evidence type="ECO:0000256" key="5">
    <source>
        <dbReference type="SAM" id="MobiDB-lite"/>
    </source>
</evidence>
<feature type="region of interest" description="Disordered" evidence="5">
    <location>
        <begin position="581"/>
        <end position="633"/>
    </location>
</feature>
<keyword evidence="3" id="KW-0862">Zinc</keyword>
<feature type="domain" description="PHD-type" evidence="7">
    <location>
        <begin position="351"/>
        <end position="434"/>
    </location>
</feature>
<dbReference type="AlphaFoldDB" id="A0ABC8TQG8"/>
<keyword evidence="2 4" id="KW-0863">Zinc-finger</keyword>
<feature type="domain" description="PHD-type" evidence="6">
    <location>
        <begin position="293"/>
        <end position="344"/>
    </location>
</feature>
<keyword evidence="1" id="KW-0479">Metal-binding</keyword>
<reference evidence="8 9" key="1">
    <citation type="submission" date="2024-02" db="EMBL/GenBank/DDBJ databases">
        <authorList>
            <person name="Vignale AGUSTIN F."/>
            <person name="Sosa J E."/>
            <person name="Modenutti C."/>
        </authorList>
    </citation>
    <scope>NUCLEOTIDE SEQUENCE [LARGE SCALE GENOMIC DNA]</scope>
</reference>
<organism evidence="8 9">
    <name type="scientific">Ilex paraguariensis</name>
    <name type="common">yerba mate</name>
    <dbReference type="NCBI Taxonomy" id="185542"/>
    <lineage>
        <taxon>Eukaryota</taxon>
        <taxon>Viridiplantae</taxon>
        <taxon>Streptophyta</taxon>
        <taxon>Embryophyta</taxon>
        <taxon>Tracheophyta</taxon>
        <taxon>Spermatophyta</taxon>
        <taxon>Magnoliopsida</taxon>
        <taxon>eudicotyledons</taxon>
        <taxon>Gunneridae</taxon>
        <taxon>Pentapetalae</taxon>
        <taxon>asterids</taxon>
        <taxon>campanulids</taxon>
        <taxon>Aquifoliales</taxon>
        <taxon>Aquifoliaceae</taxon>
        <taxon>Ilex</taxon>
    </lineage>
</organism>
<dbReference type="EMBL" id="CAUOFW020005835">
    <property type="protein sequence ID" value="CAK9171735.1"/>
    <property type="molecule type" value="Genomic_DNA"/>
</dbReference>
<dbReference type="InterPro" id="IPR011011">
    <property type="entry name" value="Znf_FYVE_PHD"/>
</dbReference>
<evidence type="ECO:0000256" key="3">
    <source>
        <dbReference type="ARBA" id="ARBA00022833"/>
    </source>
</evidence>
<gene>
    <name evidence="8" type="ORF">ILEXP_LOCUS41332</name>
</gene>
<evidence type="ECO:0000313" key="8">
    <source>
        <dbReference type="EMBL" id="CAK9171735.1"/>
    </source>
</evidence>
<evidence type="ECO:0000259" key="7">
    <source>
        <dbReference type="PROSITE" id="PS51805"/>
    </source>
</evidence>
<dbReference type="PROSITE" id="PS01359">
    <property type="entry name" value="ZF_PHD_1"/>
    <property type="match status" value="1"/>
</dbReference>
<dbReference type="Gene3D" id="3.30.40.10">
    <property type="entry name" value="Zinc/RING finger domain, C3HC4 (zinc finger)"/>
    <property type="match status" value="2"/>
</dbReference>
<evidence type="ECO:0000313" key="9">
    <source>
        <dbReference type="Proteomes" id="UP001642360"/>
    </source>
</evidence>
<dbReference type="PROSITE" id="PS50016">
    <property type="entry name" value="ZF_PHD_2"/>
    <property type="match status" value="1"/>
</dbReference>
<keyword evidence="9" id="KW-1185">Reference proteome</keyword>
<comment type="caution">
    <text evidence="8">The sequence shown here is derived from an EMBL/GenBank/DDBJ whole genome shotgun (WGS) entry which is preliminary data.</text>
</comment>
<dbReference type="GO" id="GO:0008270">
    <property type="term" value="F:zinc ion binding"/>
    <property type="evidence" value="ECO:0007669"/>
    <property type="project" value="UniProtKB-KW"/>
</dbReference>
<dbReference type="GO" id="GO:0005634">
    <property type="term" value="C:nucleus"/>
    <property type="evidence" value="ECO:0007669"/>
    <property type="project" value="UniProtKB-ARBA"/>
</dbReference>
<dbReference type="Pfam" id="PF13832">
    <property type="entry name" value="zf-HC5HC2H_2"/>
    <property type="match status" value="1"/>
</dbReference>
<dbReference type="InterPro" id="IPR050701">
    <property type="entry name" value="Histone_Mod_Regulator"/>
</dbReference>
<protein>
    <recommendedName>
        <fullName evidence="10">PHD finger family protein</fullName>
    </recommendedName>
</protein>
<dbReference type="PANTHER" id="PTHR13793">
    <property type="entry name" value="PHD FINGER PROTEINS"/>
    <property type="match status" value="1"/>
</dbReference>
<sequence>MPEGGWWTWPVETMTGGRCQQRRNMTVAMGCGVQEKPCPISRVSSKSPTKTPSNLEKITPITIDFYIQAKKALSKRSPFDSEDVQVSTVLSLPSGLASWLSKYSDGRKLQKKSHSGSEKKGSTPNGSEKVRGSNIWVETEEYFRELTVDDIEKLCEVSKIGFSGTEKCFRIPSRGNESSVRDYTCNGHIADNPSGVSGNGVELDSRVGVKGEAEEESEQFMEVDTVGANELVQQDKGSSLPQSSVPCSGFEWLLGSRSKIYLASERPNKRRKLLGGHAGLDKLLVACPVTGSSSLCHYCSLGDMGDQLNRIIVCNSCGVAVHWRCYGVHDDVDGSWLCCWCKRRKEVLASDRPCLLCPNQGGALKPVRKRGFGSENGGSVEFAHLFCCQWMPEVYVEDTRTMEPIVNLEGMKETRKKLICYLCKVKWGACVRCCDVPEHPANLVESLGIGTYASNHPADYAQFPGFTIVGTTRVVLLFHFPGCNVHGSVNFNIKVAIPFSVLELAELLSILYVLGKQDIEWRYGANLDMVELGAFCSKHSDAQNNCSTQQVGELSAANGFDSCMSEQRLTVSTVNKPPKLRIGRRRGDTNAVHGETTENDLDKLGRSILPEDGLSDTSSNSKLGREYSDAQEPGSMDMLVRDRSEDVNISETLNFMLILKKVQ</sequence>